<evidence type="ECO:0000313" key="5">
    <source>
        <dbReference type="Proteomes" id="UP000281547"/>
    </source>
</evidence>
<dbReference type="InterPro" id="IPR058789">
    <property type="entry name" value="ApnL_C"/>
</dbReference>
<comment type="caution">
    <text evidence="4">The sequence shown here is derived from an EMBL/GenBank/DDBJ whole genome shotgun (WGS) entry which is preliminary data.</text>
</comment>
<proteinExistence type="predicted"/>
<feature type="domain" description="D-apionate lactonase N-terminal" evidence="1">
    <location>
        <begin position="10"/>
        <end position="234"/>
    </location>
</feature>
<name>A0A433XFG4_9HYPH</name>
<feature type="domain" description="D-apionate lactonase C-terminal" evidence="3">
    <location>
        <begin position="565"/>
        <end position="641"/>
    </location>
</feature>
<dbReference type="Pfam" id="PF25839">
    <property type="entry name" value="Apionate_lact_C"/>
    <property type="match status" value="1"/>
</dbReference>
<sequence>MSETPSRAIRLFGTEQPVTPPRILRAGPLTAELEAGNLRYIRFGGIEVIRAISFIVRDRDWGTYDPVIEDLTVDERADGFVVTYTARAADAAQAFSYSAHIEGQASGRLVFSSRGTAETDFLTNRTGFVILHPIDGVAGERVEMAHTDGRVVEHRFPDLIDPVQPMMDLRQLTHWTDGLRVACRMEGDTFEMEDQRNWTDASYKTYVRPLALPWPYTIARGETLEQAITLTIEGNAATGASDAPVTVAIGSPTGQVPPLGLGLDPADTAAASSVASTVSQIGAAHIICHHDARRGHDEATLRAQVAFAREIGAEPWLEAVVTSVDGFESEIAALGKICEALGSPFRTVLVSPAPDLKCTLPGSEWPPAPPAREMYEVTRRAFPEARIGGGMFSYFTELNRKRPPTEALDLVSFTTSALVHAGDDRSVTETVQALPAIARSAVAIAGERPYAVGPSAMGMRDNPYGEAPKENPENIRQAMNRNDPRQRGLLGAAWALGYFARFAYGGASAIAIGAPVGAHGAVAAQTGLPQPFFDTAGGVYPVFHVLRGLAARKGAELLALDISRPGQLLGLAIHTGEGTEVWLANLTGEAITIAPDFAVGAVARLDADSFAEAAKDPAFLDNSKSAGGEPLTLDAYAVVRLMADRAS</sequence>
<evidence type="ECO:0000259" key="3">
    <source>
        <dbReference type="Pfam" id="PF25839"/>
    </source>
</evidence>
<evidence type="ECO:0000259" key="2">
    <source>
        <dbReference type="Pfam" id="PF25838"/>
    </source>
</evidence>
<feature type="domain" description="D-apionate lactonase TIM barrel" evidence="2">
    <location>
        <begin position="259"/>
        <end position="554"/>
    </location>
</feature>
<dbReference type="AlphaFoldDB" id="A0A433XFG4"/>
<dbReference type="InterPro" id="IPR058787">
    <property type="entry name" value="ApnL_M"/>
</dbReference>
<gene>
    <name evidence="4" type="ORF">EMQ25_06705</name>
</gene>
<dbReference type="Pfam" id="PF25837">
    <property type="entry name" value="Apionate_lact_N"/>
    <property type="match status" value="1"/>
</dbReference>
<keyword evidence="5" id="KW-1185">Reference proteome</keyword>
<evidence type="ECO:0000313" key="4">
    <source>
        <dbReference type="EMBL" id="RUT32825.1"/>
    </source>
</evidence>
<reference evidence="4 5" key="1">
    <citation type="journal article" date="2016" name="Int. J. Syst. Evol. Microbiol.">
        <title>Arsenicitalea aurantiaca gen. nov., sp. nov., a new member of the family Hyphomicrobiaceae, isolated from high-arsenic sediment.</title>
        <authorList>
            <person name="Mu Y."/>
            <person name="Zhou L."/>
            <person name="Zeng X.C."/>
            <person name="Liu L."/>
            <person name="Pan Y."/>
            <person name="Chen X."/>
            <person name="Wang J."/>
            <person name="Li S."/>
            <person name="Li W.J."/>
            <person name="Wang Y."/>
        </authorList>
    </citation>
    <scope>NUCLEOTIDE SEQUENCE [LARGE SCALE GENOMIC DNA]</scope>
    <source>
        <strain evidence="4 5">42-50</strain>
    </source>
</reference>
<accession>A0A433XFG4</accession>
<protein>
    <submittedName>
        <fullName evidence="4">Uncharacterized protein</fullName>
    </submittedName>
</protein>
<dbReference type="Proteomes" id="UP000281547">
    <property type="component" value="Unassembled WGS sequence"/>
</dbReference>
<organism evidence="4 5">
    <name type="scientific">Arsenicitalea aurantiaca</name>
    <dbReference type="NCBI Taxonomy" id="1783274"/>
    <lineage>
        <taxon>Bacteria</taxon>
        <taxon>Pseudomonadati</taxon>
        <taxon>Pseudomonadota</taxon>
        <taxon>Alphaproteobacteria</taxon>
        <taxon>Hyphomicrobiales</taxon>
        <taxon>Devosiaceae</taxon>
        <taxon>Arsenicitalea</taxon>
    </lineage>
</organism>
<dbReference type="EMBL" id="RZNJ01000002">
    <property type="protein sequence ID" value="RUT32825.1"/>
    <property type="molecule type" value="Genomic_DNA"/>
</dbReference>
<dbReference type="InterPro" id="IPR058788">
    <property type="entry name" value="ApnL_N"/>
</dbReference>
<dbReference type="RefSeq" id="WP_127187782.1">
    <property type="nucleotide sequence ID" value="NZ_RZNJ01000002.1"/>
</dbReference>
<evidence type="ECO:0000259" key="1">
    <source>
        <dbReference type="Pfam" id="PF25837"/>
    </source>
</evidence>
<dbReference type="OrthoDB" id="931854at2"/>
<dbReference type="Pfam" id="PF25838">
    <property type="entry name" value="Apionate_lact_M"/>
    <property type="match status" value="1"/>
</dbReference>